<evidence type="ECO:0000256" key="12">
    <source>
        <dbReference type="HAMAP-Rule" id="MF_00493"/>
    </source>
</evidence>
<evidence type="ECO:0000256" key="7">
    <source>
        <dbReference type="ARBA" id="ARBA00022490"/>
    </source>
</evidence>
<evidence type="ECO:0000256" key="3">
    <source>
        <dbReference type="ARBA" id="ARBA00004857"/>
    </source>
</evidence>
<dbReference type="AlphaFoldDB" id="A0A2S1R7D7"/>
<proteinExistence type="inferred from homology"/>
<dbReference type="Gene3D" id="3.20.20.70">
    <property type="entry name" value="Aldolase class I"/>
    <property type="match status" value="1"/>
</dbReference>
<keyword evidence="8 12" id="KW-0808">Transferase</keyword>
<dbReference type="OrthoDB" id="9809101at2"/>
<comment type="similarity">
    <text evidence="4 12">Belongs to the transaldolase family. Type 2 subfamily.</text>
</comment>
<evidence type="ECO:0000313" key="14">
    <source>
        <dbReference type="Proteomes" id="UP000244928"/>
    </source>
</evidence>
<comment type="subcellular location">
    <subcellularLocation>
        <location evidence="2 12">Cytoplasm</location>
    </subcellularLocation>
</comment>
<dbReference type="PROSITE" id="PS01054">
    <property type="entry name" value="TRANSALDOLASE_1"/>
    <property type="match status" value="1"/>
</dbReference>
<evidence type="ECO:0000256" key="11">
    <source>
        <dbReference type="ARBA" id="ARBA00048810"/>
    </source>
</evidence>
<dbReference type="HAMAP" id="MF_00493">
    <property type="entry name" value="Transaldolase_2"/>
    <property type="match status" value="1"/>
</dbReference>
<dbReference type="PROSITE" id="PS00958">
    <property type="entry name" value="TRANSALDOLASE_2"/>
    <property type="match status" value="1"/>
</dbReference>
<dbReference type="NCBIfam" id="TIGR00876">
    <property type="entry name" value="tal_mycobact"/>
    <property type="match status" value="1"/>
</dbReference>
<comment type="function">
    <text evidence="1 12">Transaldolase is important for the balance of metabolites in the pentose-phosphate pathway.</text>
</comment>
<dbReference type="PIRSF" id="PIRSF036915">
    <property type="entry name" value="Trnald_Bac_Plnt"/>
    <property type="match status" value="1"/>
</dbReference>
<dbReference type="RefSeq" id="WP_108847379.1">
    <property type="nucleotide sequence ID" value="NZ_CP015449.1"/>
</dbReference>
<protein>
    <recommendedName>
        <fullName evidence="6 12">Transaldolase</fullName>
        <ecNumber evidence="5 12">2.2.1.2</ecNumber>
    </recommendedName>
</protein>
<dbReference type="GO" id="GO:0005975">
    <property type="term" value="P:carbohydrate metabolic process"/>
    <property type="evidence" value="ECO:0007669"/>
    <property type="project" value="InterPro"/>
</dbReference>
<sequence length="369" mass="39355">MMTNANLAALSAAGVSVWLDDLSRQLLASGELEKRMAEYSIVGVTTNPAIFQSALADSSAYEGALTEAVRADRDLASVIRTLTTADVRDACDLLAPTYRATDGVDGRVSLEVDPGLAHDTAETVQQAVELSAAVDRPNVMIKIPATSAGLPAITDVIGKGIDVNVTLIFSADQYREVAEAYLTGLEQAVAAGHDLSSIHSVASVFVSRLDTEIDSRLPESSELRGRAGLANARLCQEVYEEVFDPAGRFGELADRGARPQRLLWASTGVKDPAYPDTLYVTGLVTHGTVNTMPFATMQAFADHGVVEGDTVRGTAEASRATLDALRAEGIDLDEVFALLERQGVEKFVTAWDDLLDTVRARIDEIPSDS</sequence>
<dbReference type="Pfam" id="PF00923">
    <property type="entry name" value="TAL_FSA"/>
    <property type="match status" value="1"/>
</dbReference>
<dbReference type="InterPro" id="IPR001585">
    <property type="entry name" value="TAL/FSA"/>
</dbReference>
<gene>
    <name evidence="12" type="primary">tal</name>
    <name evidence="13" type="ORF">A6035_08080</name>
</gene>
<dbReference type="UniPathway" id="UPA00115">
    <property type="reaction ID" value="UER00414"/>
</dbReference>
<evidence type="ECO:0000313" key="13">
    <source>
        <dbReference type="EMBL" id="AWH92131.1"/>
    </source>
</evidence>
<dbReference type="Proteomes" id="UP000244928">
    <property type="component" value="Chromosome"/>
</dbReference>
<dbReference type="CDD" id="cd00955">
    <property type="entry name" value="Transaldolase_like"/>
    <property type="match status" value="1"/>
</dbReference>
<keyword evidence="14" id="KW-1185">Reference proteome</keyword>
<reference evidence="13 14" key="1">
    <citation type="submission" date="2016-04" db="EMBL/GenBank/DDBJ databases">
        <title>Complete genome sequence of Dietzia lutea YIM 80766T, a strain isolated from desert soil in Egypt.</title>
        <authorList>
            <person name="Zhao J."/>
            <person name="Hu B."/>
            <person name="Geng S."/>
            <person name="Nie Y."/>
            <person name="Tang Y."/>
        </authorList>
    </citation>
    <scope>NUCLEOTIDE SEQUENCE [LARGE SCALE GENOMIC DNA]</scope>
    <source>
        <strain evidence="13 14">YIM 80766</strain>
    </source>
</reference>
<dbReference type="NCBIfam" id="NF002881">
    <property type="entry name" value="PRK03343.1"/>
    <property type="match status" value="1"/>
</dbReference>
<evidence type="ECO:0000256" key="1">
    <source>
        <dbReference type="ARBA" id="ARBA00003518"/>
    </source>
</evidence>
<dbReference type="PANTHER" id="PTHR10683">
    <property type="entry name" value="TRANSALDOLASE"/>
    <property type="match status" value="1"/>
</dbReference>
<comment type="catalytic activity">
    <reaction evidence="11 12">
        <text>D-sedoheptulose 7-phosphate + D-glyceraldehyde 3-phosphate = D-erythrose 4-phosphate + beta-D-fructose 6-phosphate</text>
        <dbReference type="Rhea" id="RHEA:17053"/>
        <dbReference type="ChEBI" id="CHEBI:16897"/>
        <dbReference type="ChEBI" id="CHEBI:57483"/>
        <dbReference type="ChEBI" id="CHEBI:57634"/>
        <dbReference type="ChEBI" id="CHEBI:59776"/>
        <dbReference type="EC" id="2.2.1.2"/>
    </reaction>
</comment>
<dbReference type="KEGG" id="dlu:A6035_08080"/>
<dbReference type="GO" id="GO:0006098">
    <property type="term" value="P:pentose-phosphate shunt"/>
    <property type="evidence" value="ECO:0007669"/>
    <property type="project" value="UniProtKB-UniRule"/>
</dbReference>
<evidence type="ECO:0000256" key="4">
    <source>
        <dbReference type="ARBA" id="ARBA00008426"/>
    </source>
</evidence>
<dbReference type="EMBL" id="CP015449">
    <property type="protein sequence ID" value="AWH92131.1"/>
    <property type="molecule type" value="Genomic_DNA"/>
</dbReference>
<dbReference type="EC" id="2.2.1.2" evidence="5 12"/>
<dbReference type="InterPro" id="IPR018225">
    <property type="entry name" value="Transaldolase_AS"/>
</dbReference>
<dbReference type="GO" id="GO:0005737">
    <property type="term" value="C:cytoplasm"/>
    <property type="evidence" value="ECO:0007669"/>
    <property type="project" value="UniProtKB-SubCell"/>
</dbReference>
<dbReference type="SUPFAM" id="SSF51569">
    <property type="entry name" value="Aldolase"/>
    <property type="match status" value="1"/>
</dbReference>
<evidence type="ECO:0000256" key="6">
    <source>
        <dbReference type="ARBA" id="ARBA00018292"/>
    </source>
</evidence>
<dbReference type="InterPro" id="IPR013785">
    <property type="entry name" value="Aldolase_TIM"/>
</dbReference>
<organism evidence="13 14">
    <name type="scientific">Dietzia lutea</name>
    <dbReference type="NCBI Taxonomy" id="546160"/>
    <lineage>
        <taxon>Bacteria</taxon>
        <taxon>Bacillati</taxon>
        <taxon>Actinomycetota</taxon>
        <taxon>Actinomycetes</taxon>
        <taxon>Mycobacteriales</taxon>
        <taxon>Dietziaceae</taxon>
        <taxon>Dietzia</taxon>
    </lineage>
</organism>
<keyword evidence="7 12" id="KW-0963">Cytoplasm</keyword>
<dbReference type="InterPro" id="IPR004732">
    <property type="entry name" value="Transaldolase_2"/>
</dbReference>
<evidence type="ECO:0000256" key="8">
    <source>
        <dbReference type="ARBA" id="ARBA00022679"/>
    </source>
</evidence>
<evidence type="ECO:0000256" key="9">
    <source>
        <dbReference type="ARBA" id="ARBA00023126"/>
    </source>
</evidence>
<dbReference type="PANTHER" id="PTHR10683:SF31">
    <property type="entry name" value="TRANSALDOLASE"/>
    <property type="match status" value="1"/>
</dbReference>
<feature type="active site" description="Schiff-base intermediate with substrate" evidence="12">
    <location>
        <position position="142"/>
    </location>
</feature>
<evidence type="ECO:0000256" key="2">
    <source>
        <dbReference type="ARBA" id="ARBA00004496"/>
    </source>
</evidence>
<keyword evidence="9 12" id="KW-0570">Pentose shunt</keyword>
<evidence type="ECO:0000256" key="5">
    <source>
        <dbReference type="ARBA" id="ARBA00013151"/>
    </source>
</evidence>
<comment type="pathway">
    <text evidence="3 12">Carbohydrate degradation; pentose phosphate pathway; D-glyceraldehyde 3-phosphate and beta-D-fructose 6-phosphate from D-ribose 5-phosphate and D-xylulose 5-phosphate (non-oxidative stage): step 2/3.</text>
</comment>
<keyword evidence="10 12" id="KW-0704">Schiff base</keyword>
<dbReference type="GO" id="GO:0004801">
    <property type="term" value="F:transaldolase activity"/>
    <property type="evidence" value="ECO:0007669"/>
    <property type="project" value="UniProtKB-UniRule"/>
</dbReference>
<name>A0A2S1R7D7_9ACTN</name>
<accession>A0A2S1R7D7</accession>
<evidence type="ECO:0000256" key="10">
    <source>
        <dbReference type="ARBA" id="ARBA00023270"/>
    </source>
</evidence>